<feature type="compositionally biased region" description="Gly residues" evidence="1">
    <location>
        <begin position="234"/>
        <end position="245"/>
    </location>
</feature>
<dbReference type="RefSeq" id="WP_085545599.1">
    <property type="nucleotide sequence ID" value="NZ_FXBB01000047.1"/>
</dbReference>
<proteinExistence type="predicted"/>
<feature type="chain" id="PRO_5013321850" description="LTXXQ motif family protein" evidence="2">
    <location>
        <begin position="27"/>
        <end position="245"/>
    </location>
</feature>
<dbReference type="Gene3D" id="1.20.120.1490">
    <property type="match status" value="1"/>
</dbReference>
<dbReference type="OrthoDB" id="9840906at2"/>
<feature type="region of interest" description="Disordered" evidence="1">
    <location>
        <begin position="214"/>
        <end position="245"/>
    </location>
</feature>
<protein>
    <recommendedName>
        <fullName evidence="5">LTXXQ motif family protein</fullName>
    </recommendedName>
</protein>
<dbReference type="Proteomes" id="UP000193355">
    <property type="component" value="Unassembled WGS sequence"/>
</dbReference>
<evidence type="ECO:0000313" key="3">
    <source>
        <dbReference type="EMBL" id="SMG48871.1"/>
    </source>
</evidence>
<dbReference type="AlphaFoldDB" id="A0A1X7L4U3"/>
<evidence type="ECO:0000256" key="1">
    <source>
        <dbReference type="SAM" id="MobiDB-lite"/>
    </source>
</evidence>
<gene>
    <name evidence="3" type="ORF">SAMN06275492_14715</name>
</gene>
<sequence>MKKTSVAIAITAAVLALGSITQGAEAWGHKPSNGQGQGSRHHNMERGMGQGDMSRWADGLSLSAKQKLAVSEAQENWDKANGQALKDVTWGLRDYRYDLSAGRSVDENSVSQLREKMISLEVSRMKHHRELYGLLDQDQRALAEKRHMDGPRNRQDWGGRGPASNAIRQARDDHRKSMEALRDDMHKAMTGSPSEADLRALAEKRVDLRLEMARSSSKARLDMRNSSETFQGGNRRGQGKGAPCF</sequence>
<dbReference type="EMBL" id="FXBB01000047">
    <property type="protein sequence ID" value="SMG48871.1"/>
    <property type="molecule type" value="Genomic_DNA"/>
</dbReference>
<evidence type="ECO:0000313" key="4">
    <source>
        <dbReference type="Proteomes" id="UP000193355"/>
    </source>
</evidence>
<accession>A0A1X7L4U3</accession>
<feature type="compositionally biased region" description="Basic and acidic residues" evidence="1">
    <location>
        <begin position="147"/>
        <end position="157"/>
    </location>
</feature>
<keyword evidence="4" id="KW-1185">Reference proteome</keyword>
<keyword evidence="2" id="KW-0732">Signal</keyword>
<feature type="region of interest" description="Disordered" evidence="1">
    <location>
        <begin position="147"/>
        <end position="175"/>
    </location>
</feature>
<name>A0A1X7L4U3_9BACT</name>
<feature type="region of interest" description="Disordered" evidence="1">
    <location>
        <begin position="26"/>
        <end position="45"/>
    </location>
</feature>
<evidence type="ECO:0008006" key="5">
    <source>
        <dbReference type="Google" id="ProtNLM"/>
    </source>
</evidence>
<feature type="signal peptide" evidence="2">
    <location>
        <begin position="1"/>
        <end position="26"/>
    </location>
</feature>
<organism evidence="3 4">
    <name type="scientific">Dethiosulfovibrio salsuginis</name>
    <dbReference type="NCBI Taxonomy" id="561720"/>
    <lineage>
        <taxon>Bacteria</taxon>
        <taxon>Thermotogati</taxon>
        <taxon>Synergistota</taxon>
        <taxon>Synergistia</taxon>
        <taxon>Synergistales</taxon>
        <taxon>Dethiosulfovibrionaceae</taxon>
        <taxon>Dethiosulfovibrio</taxon>
    </lineage>
</organism>
<reference evidence="4" key="1">
    <citation type="submission" date="2017-04" db="EMBL/GenBank/DDBJ databases">
        <authorList>
            <person name="Varghese N."/>
            <person name="Submissions S."/>
        </authorList>
    </citation>
    <scope>NUCLEOTIDE SEQUENCE [LARGE SCALE GENOMIC DNA]</scope>
    <source>
        <strain evidence="4">USBA 82</strain>
    </source>
</reference>
<evidence type="ECO:0000256" key="2">
    <source>
        <dbReference type="SAM" id="SignalP"/>
    </source>
</evidence>